<dbReference type="EMBL" id="CAADFL010000052">
    <property type="protein sequence ID" value="VFK07855.1"/>
    <property type="molecule type" value="Genomic_DNA"/>
</dbReference>
<dbReference type="AlphaFoldDB" id="A0A450VSS7"/>
<sequence length="889" mass="102322">MKHITRRGDSAIHREDLKQEIIARLGHEYEFKEHDAYLRGKCPACGERKAFTWTRKPMVVICGRENHCGQRISARELFPDLFDNFTQRYPATEADPDASARAYLLHGRGFRKELIEGLYHQGTLRAGDGTQVETVRFPLWGNQYWERVIDADGARRAGKKARFSHGSNIKDRHWQLPDMVLNRGDPCYIVEGIFHVIALAHAGRKAVAAFSCNQFPAQFVEEHKGKGIEWRVAYDNGPAGRKWARDWKEHLKKMGETARIHLAYSDHRDWDECFRRGEFDRKEFWNDCRYRGQLLEAGDPTEYAWRKHRRKPTGYRLIRFDNQTYVFRCPKKTTGDGFEGLEEEIAGLDEERSLEIYRELYEGDRILNCSLQFMHFEEDELTGELRYRFLVSYPGEYPDQWLSVDGGVLETPAALNRALLTRTRFCTFDGGSGDLRALIHKFRRRAGKTVRIVPFVGYDQDTETYIYQAFGIRKGRIIELNEAGYLDLGRKLGGIKTGSVDFNPPCTREYDPWWFRDFVTVFDRMGIVTLGAWLGTLFVQQIRQKYESWPFVELTGDPGAGKSTLFLVLWKLLGRRDNSEGFDPNRSSMAGRRRHFQKGRNWPLVLIESDRNKDANANHAGKFDFNELKPLYDAGGVLAALGIPQRGATTIDPVFGGAVFIAQNEEVTGSDALMERIVRVHASKGHKRRENASKALALRMTPLERLSGFLVRALQQEAGILARFDEGYPKWKRYFINGGEIGNDRLIHNHALIMAAVESLALMVPIGQDQIDEIGDYVYRLARDRHERLLGDPPIVALFWESFDHLESIGIELNCSDKEDELWINLPEVHSVAEANRLPRLDPVELRRQLPLSRTRPLLPDGINKSLRCRRKIATGQSGKTVRVWKFKR</sequence>
<accession>A0A450VSS7</accession>
<dbReference type="EMBL" id="CAADEZ010000047">
    <property type="protein sequence ID" value="VFJ47445.1"/>
    <property type="molecule type" value="Genomic_DNA"/>
</dbReference>
<evidence type="ECO:0000313" key="3">
    <source>
        <dbReference type="EMBL" id="VFK07855.1"/>
    </source>
</evidence>
<reference evidence="3" key="1">
    <citation type="submission" date="2019-02" db="EMBL/GenBank/DDBJ databases">
        <authorList>
            <person name="Gruber-Vodicka R. H."/>
            <person name="Seah K. B. B."/>
        </authorList>
    </citation>
    <scope>NUCLEOTIDE SEQUENCE</scope>
    <source>
        <strain evidence="1">BECK_BZ163</strain>
        <strain evidence="3">BECK_BZ164</strain>
        <strain evidence="2">BECK_BZ165</strain>
    </source>
</reference>
<dbReference type="Gene3D" id="3.40.1360.10">
    <property type="match status" value="1"/>
</dbReference>
<dbReference type="Pfam" id="PF13155">
    <property type="entry name" value="Toprim_2"/>
    <property type="match status" value="1"/>
</dbReference>
<dbReference type="SUPFAM" id="SSF56731">
    <property type="entry name" value="DNA primase core"/>
    <property type="match status" value="1"/>
</dbReference>
<evidence type="ECO:0000313" key="1">
    <source>
        <dbReference type="EMBL" id="VFJ47445.1"/>
    </source>
</evidence>
<proteinExistence type="predicted"/>
<gene>
    <name evidence="1" type="ORF">BECKFM1743A_GA0114220_1004712</name>
    <name evidence="3" type="ORF">BECKFM1743B_GA0114221_1005211</name>
    <name evidence="2" type="ORF">BECKFM1743C_GA0114222_100519</name>
</gene>
<protein>
    <submittedName>
        <fullName evidence="3">Toprim-like</fullName>
    </submittedName>
</protein>
<dbReference type="CDD" id="cd01029">
    <property type="entry name" value="TOPRIM_primases"/>
    <property type="match status" value="1"/>
</dbReference>
<evidence type="ECO:0000313" key="2">
    <source>
        <dbReference type="EMBL" id="VFJ47850.1"/>
    </source>
</evidence>
<dbReference type="InterPro" id="IPR034154">
    <property type="entry name" value="TOPRIM_DnaG/twinkle"/>
</dbReference>
<dbReference type="EMBL" id="CAADFA010000051">
    <property type="protein sequence ID" value="VFJ47850.1"/>
    <property type="molecule type" value="Genomic_DNA"/>
</dbReference>
<organism evidence="3">
    <name type="scientific">Candidatus Kentrum sp. FM</name>
    <dbReference type="NCBI Taxonomy" id="2126340"/>
    <lineage>
        <taxon>Bacteria</taxon>
        <taxon>Pseudomonadati</taxon>
        <taxon>Pseudomonadota</taxon>
        <taxon>Gammaproteobacteria</taxon>
        <taxon>Candidatus Kentrum</taxon>
    </lineage>
</organism>
<name>A0A450VSS7_9GAMM</name>